<dbReference type="InterPro" id="IPR053784">
    <property type="entry name" value="Choice_anch_U_dom"/>
</dbReference>
<protein>
    <recommendedName>
        <fullName evidence="2">Tandem-95 repeat protein</fullName>
    </recommendedName>
</protein>
<dbReference type="Gene3D" id="2.60.40.3440">
    <property type="match status" value="1"/>
</dbReference>
<proteinExistence type="predicted"/>
<dbReference type="AlphaFoldDB" id="A0A3B0WTH6"/>
<dbReference type="Pfam" id="PF17963">
    <property type="entry name" value="Big_9"/>
    <property type="match status" value="4"/>
</dbReference>
<accession>A0A3B0WTH6</accession>
<name>A0A3B0WTH6_9ZZZZ</name>
<reference evidence="1" key="1">
    <citation type="submission" date="2018-06" db="EMBL/GenBank/DDBJ databases">
        <authorList>
            <person name="Zhirakovskaya E."/>
        </authorList>
    </citation>
    <scope>NUCLEOTIDE SEQUENCE</scope>
</reference>
<dbReference type="NCBIfam" id="NF012211">
    <property type="entry name" value="tand_rpt_95"/>
    <property type="match status" value="1"/>
</dbReference>
<evidence type="ECO:0008006" key="2">
    <source>
        <dbReference type="Google" id="ProtNLM"/>
    </source>
</evidence>
<sequence>MMNKKLLTLAIGSVLSFAAGSALAALPQKAQLTIDAGGSKVVGCVFDTPIDPATGECPNPAGNVTGQIGSFFELGGGVTNLGMLDPANLQLGGVQLTRLQNSSGSHAGAPNGSESPLIDKPWEFSSNTGMHGSIQPVIISTAGGGEGDGTGDGIAHLDFRGWNVTWNNIPAIAMGACQFGDRANNGGFSGCDTDQDGVDDLLGNTGVAVVKCFTTAALRDDSAAATAADPPTTPPAPDGECLVGNFYLLDHFANVPAGDPSGFGGAGYTLHLEGTIVDTNQAPVATANPLPLAMSVSTSLSIDLAANATDPDGDGLNASSCIVTYTGTRLPEPTITPAPGVAGSCSITYLDNDGSPTTAVGNEDTFDYTIADTLGKVSDPITAQITLAVGNVPPTANPFNVTTNLDTSLSIDIPPNAKDSDGTIDVSSVVISTPPVVGMLNAPDSSGLVTYTPGVGLTGSDTFSYTINDNEGATSAPAVVTIKVNSPPVLTLPATPTDIDRNTDLVIQVPNIATDADGGIVGASTITTNGSNGGTTEVSLNDSNVSIITYTPPSPTYIGPDDFEITVTDTDGSTETATYNLIVNNIAPVAFSDGISLNTTTDSSVNINVLSNDRDIDGTIDAVTIVTQPAVGTAVVTFGCVFQDNNQQDLPPVTCITYSVSAGSPGVYSLEYTVTDNNGATSGTTGVDISVSDGGETVLDSNAYLFINTGNVEGKNIKPAVGQGSWFSMQLEAVPNPPVYTSMTGFDNLRLSDLGVIQPGTSADPGVDVPWEFAGPTGVHKTDEPITIFNNTVIGTAILQFRGWAVFWNGIPFTLGFGPDNGLATMICANDCSPGDTYVLDYSAQVPDDAKAFNGIQYKLHLEGIISLIPAKVGGLDPSAPFDITDISVKNVAGDAMVITPGSAASAVGNTTGIGLTSGQVIKDPLLNPGDGKQCIGGCLDFVASGLTPGDYIELVVYLNVQLPSGAILRKSINGKWSNFDTSQGDLFGSADAVTVGNTGMCQQPEGTFNVGLREGARCVFMRITDGGPNDADGVANGVIVDPSGALLSGAPNVPASGSNSSGGCSISSTPVTITERSDWLLVVAFLAIVALRRRKSIER</sequence>
<dbReference type="NCBIfam" id="NF041766">
    <property type="entry name" value="choice_anch_U"/>
    <property type="match status" value="1"/>
</dbReference>
<evidence type="ECO:0000313" key="1">
    <source>
        <dbReference type="EMBL" id="VAW58711.1"/>
    </source>
</evidence>
<organism evidence="1">
    <name type="scientific">hydrothermal vent metagenome</name>
    <dbReference type="NCBI Taxonomy" id="652676"/>
    <lineage>
        <taxon>unclassified sequences</taxon>
        <taxon>metagenomes</taxon>
        <taxon>ecological metagenomes</taxon>
    </lineage>
</organism>
<dbReference type="EMBL" id="UOFG01000046">
    <property type="protein sequence ID" value="VAW58711.1"/>
    <property type="molecule type" value="Genomic_DNA"/>
</dbReference>
<gene>
    <name evidence="1" type="ORF">MNBD_GAMMA11-770</name>
</gene>